<dbReference type="Proteomes" id="UP000017836">
    <property type="component" value="Unassembled WGS sequence"/>
</dbReference>
<keyword evidence="2" id="KW-1185">Reference proteome</keyword>
<evidence type="ECO:0000313" key="2">
    <source>
        <dbReference type="Proteomes" id="UP000017836"/>
    </source>
</evidence>
<proteinExistence type="predicted"/>
<dbReference type="eggNOG" id="KOG0893">
    <property type="taxonomic scope" value="Eukaryota"/>
</dbReference>
<sequence>MVEKSKGRKEKVVTTDVRVDVKLNKHSGIRGVPRRVRDRMARKRRMRRMQKRSSSLVTVAEIPPEVLKRLGIAVIDESVSV</sequence>
<dbReference type="Gramene" id="ERN11711">
    <property type="protein sequence ID" value="ERN11711"/>
    <property type="gene ID" value="AMTR_s00022p00230660"/>
</dbReference>
<organism evidence="1 2">
    <name type="scientific">Amborella trichopoda</name>
    <dbReference type="NCBI Taxonomy" id="13333"/>
    <lineage>
        <taxon>Eukaryota</taxon>
        <taxon>Viridiplantae</taxon>
        <taxon>Streptophyta</taxon>
        <taxon>Embryophyta</taxon>
        <taxon>Tracheophyta</taxon>
        <taxon>Spermatophyta</taxon>
        <taxon>Magnoliopsida</taxon>
        <taxon>Amborellales</taxon>
        <taxon>Amborellaceae</taxon>
        <taxon>Amborella</taxon>
    </lineage>
</organism>
<gene>
    <name evidence="1" type="ORF">AMTR_s00022p00230660</name>
</gene>
<dbReference type="STRING" id="13333.W1PVJ5"/>
<accession>W1PVJ5</accession>
<dbReference type="AlphaFoldDB" id="W1PVJ5"/>
<evidence type="ECO:0000313" key="1">
    <source>
        <dbReference type="EMBL" id="ERN11711.1"/>
    </source>
</evidence>
<dbReference type="Gene3D" id="3.10.440.10">
    <property type="match status" value="1"/>
</dbReference>
<dbReference type="HOGENOM" id="CLU_2577038_0_0_1"/>
<dbReference type="EMBL" id="KI392687">
    <property type="protein sequence ID" value="ERN11711.1"/>
    <property type="molecule type" value="Genomic_DNA"/>
</dbReference>
<dbReference type="InterPro" id="IPR023621">
    <property type="entry name" value="Ribosomal_eL31_dom_sf"/>
</dbReference>
<name>W1PVJ5_AMBTC</name>
<reference evidence="2" key="1">
    <citation type="journal article" date="2013" name="Science">
        <title>The Amborella genome and the evolution of flowering plants.</title>
        <authorList>
            <consortium name="Amborella Genome Project"/>
        </authorList>
    </citation>
    <scope>NUCLEOTIDE SEQUENCE [LARGE SCALE GENOMIC DNA]</scope>
</reference>
<protein>
    <submittedName>
        <fullName evidence="1">Uncharacterized protein</fullName>
    </submittedName>
</protein>